<comment type="caution">
    <text evidence="2">The sequence shown here is derived from an EMBL/GenBank/DDBJ whole genome shotgun (WGS) entry which is preliminary data.</text>
</comment>
<feature type="transmembrane region" description="Helical" evidence="1">
    <location>
        <begin position="122"/>
        <end position="141"/>
    </location>
</feature>
<organism evidence="2 3">
    <name type="scientific">Artemia franciscana</name>
    <name type="common">Brine shrimp</name>
    <name type="synonym">Artemia sanfranciscana</name>
    <dbReference type="NCBI Taxonomy" id="6661"/>
    <lineage>
        <taxon>Eukaryota</taxon>
        <taxon>Metazoa</taxon>
        <taxon>Ecdysozoa</taxon>
        <taxon>Arthropoda</taxon>
        <taxon>Crustacea</taxon>
        <taxon>Branchiopoda</taxon>
        <taxon>Anostraca</taxon>
        <taxon>Artemiidae</taxon>
        <taxon>Artemia</taxon>
    </lineage>
</organism>
<feature type="transmembrane region" description="Helical" evidence="1">
    <location>
        <begin position="43"/>
        <end position="62"/>
    </location>
</feature>
<gene>
    <name evidence="2" type="ORF">QYM36_017336</name>
</gene>
<dbReference type="EMBL" id="JAVRJZ010000021">
    <property type="protein sequence ID" value="KAK2705253.1"/>
    <property type="molecule type" value="Genomic_DNA"/>
</dbReference>
<keyword evidence="3" id="KW-1185">Reference proteome</keyword>
<evidence type="ECO:0000256" key="1">
    <source>
        <dbReference type="SAM" id="Phobius"/>
    </source>
</evidence>
<proteinExistence type="predicted"/>
<feature type="transmembrane region" description="Helical" evidence="1">
    <location>
        <begin position="241"/>
        <end position="266"/>
    </location>
</feature>
<reference evidence="2" key="1">
    <citation type="submission" date="2023-07" db="EMBL/GenBank/DDBJ databases">
        <title>Chromosome-level genome assembly of Artemia franciscana.</title>
        <authorList>
            <person name="Jo E."/>
        </authorList>
    </citation>
    <scope>NUCLEOTIDE SEQUENCE</scope>
    <source>
        <tissue evidence="2">Whole body</tissue>
    </source>
</reference>
<keyword evidence="1" id="KW-0472">Membrane</keyword>
<keyword evidence="1" id="KW-0812">Transmembrane</keyword>
<keyword evidence="1" id="KW-1133">Transmembrane helix</keyword>
<feature type="transmembrane region" description="Helical" evidence="1">
    <location>
        <begin position="82"/>
        <end position="110"/>
    </location>
</feature>
<feature type="transmembrane region" description="Helical" evidence="1">
    <location>
        <begin position="168"/>
        <end position="189"/>
    </location>
</feature>
<name>A0AA88KST8_ARTSF</name>
<dbReference type="Proteomes" id="UP001187531">
    <property type="component" value="Unassembled WGS sequence"/>
</dbReference>
<sequence length="297" mass="33308">MYGLSDTQKLILHIATGCGLFVEQLSNWCLLRSIKYVHTEKVVIKYIIVFQTIFKCIASPLGELELLLQTFELRNLYLCYSISIFEYIISIVEAITVSSCTFARFTLIFVPSLSTNVSDKNVIKVALIAGFALCGFLIFGVRNIESQAPFGYCMGDITHYLSYRHFRMTYIVSIVCFSVTLALNVAVIMKSNKDSEKLTNRRYVSTAIPQCLSLLTALLIVLGRLPFVYLPAEFMTTTNAFFAFLLTSHFYNILLSSAFSSAYCIFIKIQDGRSAAVIAPVFIIGIQDPSVDMDAEH</sequence>
<protein>
    <submittedName>
        <fullName evidence="2">Uncharacterized protein</fullName>
    </submittedName>
</protein>
<evidence type="ECO:0000313" key="3">
    <source>
        <dbReference type="Proteomes" id="UP001187531"/>
    </source>
</evidence>
<accession>A0AA88KST8</accession>
<dbReference type="AlphaFoldDB" id="A0AA88KST8"/>
<evidence type="ECO:0000313" key="2">
    <source>
        <dbReference type="EMBL" id="KAK2705253.1"/>
    </source>
</evidence>
<feature type="transmembrane region" description="Helical" evidence="1">
    <location>
        <begin position="210"/>
        <end position="229"/>
    </location>
</feature>